<gene>
    <name evidence="1" type="ORF">KM842_09425</name>
</gene>
<evidence type="ECO:0000313" key="2">
    <source>
        <dbReference type="Proteomes" id="UP000681794"/>
    </source>
</evidence>
<reference evidence="1" key="1">
    <citation type="submission" date="2021-06" db="EMBL/GenBank/DDBJ databases">
        <authorList>
            <person name="Ellington A.J."/>
            <person name="Bryan N.C."/>
            <person name="Christner B.C."/>
            <person name="Reisch C.R."/>
        </authorList>
    </citation>
    <scope>NUCLEOTIDE SEQUENCE</scope>
    <source>
        <strain evidence="1">L6-1</strain>
    </source>
</reference>
<dbReference type="EMBL" id="CP076544">
    <property type="protein sequence ID" value="QWS32512.1"/>
    <property type="molecule type" value="Genomic_DNA"/>
</dbReference>
<protein>
    <submittedName>
        <fullName evidence="1">Response regulator transcription factor</fullName>
    </submittedName>
</protein>
<name>A0ACD1E170_9MICO</name>
<proteinExistence type="predicted"/>
<organism evidence="1 2">
    <name type="scientific">Curtobacterium aetherium</name>
    <dbReference type="NCBI Taxonomy" id="2841594"/>
    <lineage>
        <taxon>Bacteria</taxon>
        <taxon>Bacillati</taxon>
        <taxon>Actinomycetota</taxon>
        <taxon>Actinomycetes</taxon>
        <taxon>Micrococcales</taxon>
        <taxon>Microbacteriaceae</taxon>
        <taxon>Curtobacterium</taxon>
    </lineage>
</organism>
<keyword evidence="2" id="KW-1185">Reference proteome</keyword>
<dbReference type="Proteomes" id="UP000681794">
    <property type="component" value="Chromosome"/>
</dbReference>
<sequence>MVRVLLVDDHALVRGGLRAVLDTTDDCTVVGEAATGEEAVDRALALRPDVVVMDLSMPGAGGVAATAVLHERLPSARVLVLTTFADDGRVRAALGAGATGYLLKDATPDDVVRAVRAAARDEVPIDPRVARGLLPGRPTRPADTASGPVLPPREREVLVRLARGLSNRQIASELGIAERTVKVHVGSVFRRLGVSDRTTAALWARDHGY</sequence>
<accession>A0ACD1E170</accession>
<evidence type="ECO:0000313" key="1">
    <source>
        <dbReference type="EMBL" id="QWS32512.1"/>
    </source>
</evidence>